<feature type="domain" description="Transglutaminase-like" evidence="2">
    <location>
        <begin position="181"/>
        <end position="251"/>
    </location>
</feature>
<dbReference type="Gene3D" id="3.10.620.30">
    <property type="match status" value="1"/>
</dbReference>
<dbReference type="KEGG" id="adz:ADFLV_2972"/>
<dbReference type="SMART" id="SM00460">
    <property type="entry name" value="TGc"/>
    <property type="match status" value="1"/>
</dbReference>
<organism evidence="3 4">
    <name type="scientific">Arcobacter defluvii</name>
    <dbReference type="NCBI Taxonomy" id="873191"/>
    <lineage>
        <taxon>Bacteria</taxon>
        <taxon>Pseudomonadati</taxon>
        <taxon>Campylobacterota</taxon>
        <taxon>Epsilonproteobacteria</taxon>
        <taxon>Campylobacterales</taxon>
        <taxon>Arcobacteraceae</taxon>
        <taxon>Arcobacter</taxon>
    </lineage>
</organism>
<dbReference type="AlphaFoldDB" id="A0AAE7E8C6"/>
<gene>
    <name evidence="3" type="ORF">ADFLV_2972</name>
</gene>
<protein>
    <submittedName>
        <fullName evidence="3">Transglutaminase family protein</fullName>
    </submittedName>
</protein>
<dbReference type="SUPFAM" id="SSF54001">
    <property type="entry name" value="Cysteine proteinases"/>
    <property type="match status" value="1"/>
</dbReference>
<dbReference type="RefSeq" id="WP_129011869.1">
    <property type="nucleotide sequence ID" value="NZ_CP053835.1"/>
</dbReference>
<dbReference type="InterPro" id="IPR013589">
    <property type="entry name" value="Bac_transglu_N"/>
</dbReference>
<dbReference type="Pfam" id="PF01841">
    <property type="entry name" value="Transglut_core"/>
    <property type="match status" value="1"/>
</dbReference>
<keyword evidence="1" id="KW-0175">Coiled coil</keyword>
<dbReference type="InterPro" id="IPR002931">
    <property type="entry name" value="Transglutaminase-like"/>
</dbReference>
<dbReference type="PANTHER" id="PTHR33490:SF7">
    <property type="entry name" value="BLR2979 PROTEIN"/>
    <property type="match status" value="1"/>
</dbReference>
<evidence type="ECO:0000259" key="2">
    <source>
        <dbReference type="SMART" id="SM00460"/>
    </source>
</evidence>
<dbReference type="InterPro" id="IPR038765">
    <property type="entry name" value="Papain-like_cys_pep_sf"/>
</dbReference>
<dbReference type="Pfam" id="PF08379">
    <property type="entry name" value="Bact_transglu_N"/>
    <property type="match status" value="1"/>
</dbReference>
<sequence>MIYEIYHETKFDYAAIVTFSHNIARLKPKDINTQRLLEYSLHIEPTPYETNEFIDYFGNTNNFMLIRESHRTLKVIAKSKVERLEEEINKEIETLKNISITVKEAKARLNKYYKDDVLAKLFLFETESIPMPSIQIKDYILESFSDDRNLFEATNEFMGRIFNDFDFVSGFTDITTPIEVVFKEKKGVCQDFAQFAISALRSIGIPTRYVSGYIQTIPPEGKEKLFGADASHAWFSIYIPTFGWADFDPTNNKIPNEEYIILGYGRDYLDISPLKGVVQSSGGSTLKVKVNVEAIKEKKEV</sequence>
<proteinExistence type="predicted"/>
<name>A0AAE7E8C6_9BACT</name>
<dbReference type="Proteomes" id="UP000503313">
    <property type="component" value="Chromosome"/>
</dbReference>
<evidence type="ECO:0000313" key="4">
    <source>
        <dbReference type="Proteomes" id="UP000503313"/>
    </source>
</evidence>
<evidence type="ECO:0000313" key="3">
    <source>
        <dbReference type="EMBL" id="QKF78934.1"/>
    </source>
</evidence>
<evidence type="ECO:0000256" key="1">
    <source>
        <dbReference type="SAM" id="Coils"/>
    </source>
</evidence>
<feature type="coiled-coil region" evidence="1">
    <location>
        <begin position="67"/>
        <end position="101"/>
    </location>
</feature>
<reference evidence="3 4" key="1">
    <citation type="submission" date="2020-05" db="EMBL/GenBank/DDBJ databases">
        <title>Complete genome sequencing of Campylobacter and Arcobacter type strains.</title>
        <authorList>
            <person name="Miller W.G."/>
            <person name="Yee E."/>
        </authorList>
    </citation>
    <scope>NUCLEOTIDE SEQUENCE [LARGE SCALE GENOMIC DNA]</scope>
    <source>
        <strain evidence="3 4">LMG 25694</strain>
    </source>
</reference>
<dbReference type="PANTHER" id="PTHR33490">
    <property type="entry name" value="BLR5614 PROTEIN-RELATED"/>
    <property type="match status" value="1"/>
</dbReference>
<dbReference type="EMBL" id="CP053835">
    <property type="protein sequence ID" value="QKF78934.1"/>
    <property type="molecule type" value="Genomic_DNA"/>
</dbReference>
<accession>A0AAE7E8C6</accession>
<keyword evidence="4" id="KW-1185">Reference proteome</keyword>